<dbReference type="Proteomes" id="UP001164459">
    <property type="component" value="Chromosome"/>
</dbReference>
<reference evidence="1" key="1">
    <citation type="submission" date="2022-11" db="EMBL/GenBank/DDBJ databases">
        <title>Minimal conservation of predation-associated metabolite biosynthetic gene clusters underscores biosynthetic potential of Myxococcota including descriptions for ten novel species: Archangium lansinium sp. nov., Myxococcus landrumus sp. nov., Nannocystis bai.</title>
        <authorList>
            <person name="Ahearne A."/>
            <person name="Stevens C."/>
            <person name="Dowd S."/>
        </authorList>
    </citation>
    <scope>NUCLEOTIDE SEQUENCE</scope>
    <source>
        <strain evidence="1">Fl3</strain>
    </source>
</reference>
<protein>
    <recommendedName>
        <fullName evidence="3">Coenzyme Q (Ubiquinone) biosynthesis protein Coq4</fullName>
    </recommendedName>
</protein>
<proteinExistence type="predicted"/>
<keyword evidence="2" id="KW-1185">Reference proteome</keyword>
<organism evidence="1 2">
    <name type="scientific">Nannocystis punicea</name>
    <dbReference type="NCBI Taxonomy" id="2995304"/>
    <lineage>
        <taxon>Bacteria</taxon>
        <taxon>Pseudomonadati</taxon>
        <taxon>Myxococcota</taxon>
        <taxon>Polyangia</taxon>
        <taxon>Nannocystales</taxon>
        <taxon>Nannocystaceae</taxon>
        <taxon>Nannocystis</taxon>
    </lineage>
</organism>
<sequence>MTQKPAYLAAASPLTLAEGLEEFAAANPGLLPPGDGELREFIRAHDACHVLFGLTTTVEDEAVADTWTIFGSDVPLRRYASYLKNPEIAGLIEQIGWWQMGLGTLRALPRVLRAIGRARRMSAPWPFFDYARALDVPLAELRGRYNVHPV</sequence>
<evidence type="ECO:0000313" key="1">
    <source>
        <dbReference type="EMBL" id="WAS94401.1"/>
    </source>
</evidence>
<accession>A0ABY7H540</accession>
<dbReference type="RefSeq" id="WP_269036737.1">
    <property type="nucleotide sequence ID" value="NZ_CP114040.1"/>
</dbReference>
<gene>
    <name evidence="1" type="ORF">O0S08_50425</name>
</gene>
<evidence type="ECO:0008006" key="3">
    <source>
        <dbReference type="Google" id="ProtNLM"/>
    </source>
</evidence>
<evidence type="ECO:0000313" key="2">
    <source>
        <dbReference type="Proteomes" id="UP001164459"/>
    </source>
</evidence>
<name>A0ABY7H540_9BACT</name>
<dbReference type="EMBL" id="CP114040">
    <property type="protein sequence ID" value="WAS94401.1"/>
    <property type="molecule type" value="Genomic_DNA"/>
</dbReference>